<sequence length="339" mass="35612">MGGGPGDGDGNKSGSADGSPDSGSTAGGAGTNNGAVGRGSGGRGNAISNAAANATNSANGEVYDSAFGTDPSSTTNAGDDHDNGSADFSGATTAATSYDLMNPHPPSASNSNQFRSSHHHPQQSQQQPGLGYGNHMNFSNYQMYQQQSPSVQPNGTALPLEYDFRTQYPKDPQPGHVKPSRSQPPHPQLHQPHQVGAGKSSTGGSGAAGRVTSRSEVDFASNMSGADIERFIYMFADRYFHENASNYPQTMKVFQEFKTTFLNERIQQARSSTQSSQIVHSQGGPGPMAPNLGRPSPSQTSAIDEFFFRNGGLPQPQSAGHDQEDGALMNSNGVNKWKK</sequence>
<dbReference type="OrthoDB" id="2507562at2759"/>
<feature type="region of interest" description="Disordered" evidence="1">
    <location>
        <begin position="1"/>
        <end position="48"/>
    </location>
</feature>
<evidence type="ECO:0000313" key="3">
    <source>
        <dbReference type="Proteomes" id="UP000000707"/>
    </source>
</evidence>
<feature type="compositionally biased region" description="Gly residues" evidence="1">
    <location>
        <begin position="25"/>
        <end position="44"/>
    </location>
</feature>
<evidence type="ECO:0000256" key="1">
    <source>
        <dbReference type="SAM" id="MobiDB-lite"/>
    </source>
</evidence>
<gene>
    <name evidence="2" type="ORF">CANTEDRAFT_130646</name>
</gene>
<proteinExistence type="predicted"/>
<protein>
    <submittedName>
        <fullName evidence="2">Uncharacterized protein</fullName>
    </submittedName>
</protein>
<feature type="region of interest" description="Disordered" evidence="1">
    <location>
        <begin position="60"/>
        <end position="141"/>
    </location>
</feature>
<feature type="region of interest" description="Disordered" evidence="1">
    <location>
        <begin position="165"/>
        <end position="213"/>
    </location>
</feature>
<evidence type="ECO:0000313" key="2">
    <source>
        <dbReference type="EMBL" id="EGV63121.1"/>
    </source>
</evidence>
<feature type="compositionally biased region" description="Polar residues" evidence="1">
    <location>
        <begin position="329"/>
        <end position="339"/>
    </location>
</feature>
<dbReference type="Proteomes" id="UP000000707">
    <property type="component" value="Unassembled WGS sequence"/>
</dbReference>
<dbReference type="HOGENOM" id="CLU_818884_0_0_1"/>
<keyword evidence="3" id="KW-1185">Reference proteome</keyword>
<accession>G3B528</accession>
<reference evidence="2 3" key="1">
    <citation type="journal article" date="2011" name="Proc. Natl. Acad. Sci. U.S.A.">
        <title>Comparative genomics of xylose-fermenting fungi for enhanced biofuel production.</title>
        <authorList>
            <person name="Wohlbach D.J."/>
            <person name="Kuo A."/>
            <person name="Sato T.K."/>
            <person name="Potts K.M."/>
            <person name="Salamov A.A."/>
            <person name="LaButti K.M."/>
            <person name="Sun H."/>
            <person name="Clum A."/>
            <person name="Pangilinan J.L."/>
            <person name="Lindquist E.A."/>
            <person name="Lucas S."/>
            <person name="Lapidus A."/>
            <person name="Jin M."/>
            <person name="Gunawan C."/>
            <person name="Balan V."/>
            <person name="Dale B.E."/>
            <person name="Jeffries T.W."/>
            <person name="Zinkel R."/>
            <person name="Barry K.W."/>
            <person name="Grigoriev I.V."/>
            <person name="Gasch A.P."/>
        </authorList>
    </citation>
    <scope>NUCLEOTIDE SEQUENCE [LARGE SCALE GENOMIC DNA]</scope>
    <source>
        <strain evidence="3">ATCC 10573 / BCRC 21748 / CBS 615 / JCM 9827 / NBRC 10315 / NRRL Y-1498 / VKM Y-70</strain>
    </source>
</reference>
<feature type="compositionally biased region" description="Low complexity" evidence="1">
    <location>
        <begin position="13"/>
        <end position="24"/>
    </location>
</feature>
<dbReference type="EMBL" id="GL996524">
    <property type="protein sequence ID" value="EGV63121.1"/>
    <property type="molecule type" value="Genomic_DNA"/>
</dbReference>
<feature type="compositionally biased region" description="Low complexity" evidence="1">
    <location>
        <begin position="188"/>
        <end position="200"/>
    </location>
</feature>
<organism evidence="3">
    <name type="scientific">Candida tenuis (strain ATCC 10573 / BCRC 21748 / CBS 615 / JCM 9827 / NBRC 10315 / NRRL Y-1498 / VKM Y-70)</name>
    <name type="common">Yeast</name>
    <name type="synonym">Yamadazyma tenuis</name>
    <dbReference type="NCBI Taxonomy" id="590646"/>
    <lineage>
        <taxon>Eukaryota</taxon>
        <taxon>Fungi</taxon>
        <taxon>Dikarya</taxon>
        <taxon>Ascomycota</taxon>
        <taxon>Saccharomycotina</taxon>
        <taxon>Pichiomycetes</taxon>
        <taxon>Debaryomycetaceae</taxon>
        <taxon>Yamadazyma</taxon>
    </lineage>
</organism>
<feature type="region of interest" description="Disordered" evidence="1">
    <location>
        <begin position="268"/>
        <end position="339"/>
    </location>
</feature>
<dbReference type="AlphaFoldDB" id="G3B528"/>
<feature type="compositionally biased region" description="Polar residues" evidence="1">
    <location>
        <begin position="268"/>
        <end position="280"/>
    </location>
</feature>
<name>G3B528_CANTC</name>